<keyword evidence="1" id="KW-1133">Transmembrane helix</keyword>
<dbReference type="GeneID" id="9943470"/>
<accession>A0A1S0TZG6</accession>
<dbReference type="KEGG" id="loa:LOAG_06062"/>
<feature type="transmembrane region" description="Helical" evidence="1">
    <location>
        <begin position="359"/>
        <end position="378"/>
    </location>
</feature>
<feature type="transmembrane region" description="Helical" evidence="1">
    <location>
        <begin position="66"/>
        <end position="85"/>
    </location>
</feature>
<dbReference type="PANTHER" id="PTHR23516">
    <property type="entry name" value="SAM (S-ADENOSYL METHIONINE) TRANSPORTER"/>
    <property type="match status" value="1"/>
</dbReference>
<keyword evidence="1" id="KW-0812">Transmembrane</keyword>
<dbReference type="PANTHER" id="PTHR23516:SF23">
    <property type="entry name" value="MOLYBDATE-ANION TRANSPORTER"/>
    <property type="match status" value="1"/>
</dbReference>
<dbReference type="FunCoup" id="A0A1S0TZG6">
    <property type="interactions" value="1428"/>
</dbReference>
<feature type="transmembrane region" description="Helical" evidence="1">
    <location>
        <begin position="234"/>
        <end position="256"/>
    </location>
</feature>
<dbReference type="SUPFAM" id="SSF103473">
    <property type="entry name" value="MFS general substrate transporter"/>
    <property type="match status" value="1"/>
</dbReference>
<feature type="transmembrane region" description="Helical" evidence="1">
    <location>
        <begin position="192"/>
        <end position="213"/>
    </location>
</feature>
<feature type="transmembrane region" description="Helical" evidence="1">
    <location>
        <begin position="325"/>
        <end position="347"/>
    </location>
</feature>
<dbReference type="CDD" id="cd17487">
    <property type="entry name" value="MFS_MFSD5_like"/>
    <property type="match status" value="1"/>
</dbReference>
<evidence type="ECO:0000313" key="2">
    <source>
        <dbReference type="EMBL" id="EFO22427.2"/>
    </source>
</evidence>
<dbReference type="OMA" id="SWTAMKE"/>
<feature type="transmembrane region" description="Helical" evidence="1">
    <location>
        <begin position="163"/>
        <end position="180"/>
    </location>
</feature>
<dbReference type="InterPro" id="IPR036259">
    <property type="entry name" value="MFS_trans_sf"/>
</dbReference>
<dbReference type="EMBL" id="JH712194">
    <property type="protein sequence ID" value="EFO22427.2"/>
    <property type="molecule type" value="Genomic_DNA"/>
</dbReference>
<organism evidence="2">
    <name type="scientific">Loa loa</name>
    <name type="common">Eye worm</name>
    <name type="synonym">Filaria loa</name>
    <dbReference type="NCBI Taxonomy" id="7209"/>
    <lineage>
        <taxon>Eukaryota</taxon>
        <taxon>Metazoa</taxon>
        <taxon>Ecdysozoa</taxon>
        <taxon>Nematoda</taxon>
        <taxon>Chromadorea</taxon>
        <taxon>Rhabditida</taxon>
        <taxon>Spirurina</taxon>
        <taxon>Spiruromorpha</taxon>
        <taxon>Filarioidea</taxon>
        <taxon>Onchocercidae</taxon>
        <taxon>Loa</taxon>
    </lineage>
</organism>
<feature type="transmembrane region" description="Helical" evidence="1">
    <location>
        <begin position="124"/>
        <end position="143"/>
    </location>
</feature>
<dbReference type="OrthoDB" id="263957at2759"/>
<dbReference type="InterPro" id="IPR008509">
    <property type="entry name" value="MOT2/MFSD5"/>
</dbReference>
<reference evidence="2" key="1">
    <citation type="submission" date="2012-04" db="EMBL/GenBank/DDBJ databases">
        <title>The Genome Sequence of Loa loa.</title>
        <authorList>
            <consortium name="The Broad Institute Genome Sequencing Platform"/>
            <consortium name="Broad Institute Genome Sequencing Center for Infectious Disease"/>
            <person name="Nutman T.B."/>
            <person name="Fink D.L."/>
            <person name="Russ C."/>
            <person name="Young S."/>
            <person name="Zeng Q."/>
            <person name="Gargeya S."/>
            <person name="Alvarado L."/>
            <person name="Berlin A."/>
            <person name="Chapman S.B."/>
            <person name="Chen Z."/>
            <person name="Freedman E."/>
            <person name="Gellesch M."/>
            <person name="Goldberg J."/>
            <person name="Griggs A."/>
            <person name="Gujja S."/>
            <person name="Heilman E.R."/>
            <person name="Heiman D."/>
            <person name="Howarth C."/>
            <person name="Mehta T."/>
            <person name="Neiman D."/>
            <person name="Pearson M."/>
            <person name="Roberts A."/>
            <person name="Saif S."/>
            <person name="Shea T."/>
            <person name="Shenoy N."/>
            <person name="Sisk P."/>
            <person name="Stolte C."/>
            <person name="Sykes S."/>
            <person name="White J."/>
            <person name="Yandava C."/>
            <person name="Haas B."/>
            <person name="Henn M.R."/>
            <person name="Nusbaum C."/>
            <person name="Birren B."/>
        </authorList>
    </citation>
    <scope>NUCLEOTIDE SEQUENCE [LARGE SCALE GENOMIC DNA]</scope>
</reference>
<dbReference type="GO" id="GO:0015098">
    <property type="term" value="F:molybdate ion transmembrane transporter activity"/>
    <property type="evidence" value="ECO:0007669"/>
    <property type="project" value="InterPro"/>
</dbReference>
<dbReference type="InParanoid" id="A0A1S0TZG6"/>
<dbReference type="Pfam" id="PF05631">
    <property type="entry name" value="MFS_5"/>
    <property type="match status" value="1"/>
</dbReference>
<feature type="transmembrane region" description="Helical" evidence="1">
    <location>
        <begin position="97"/>
        <end position="118"/>
    </location>
</feature>
<feature type="transmembrane region" description="Helical" evidence="1">
    <location>
        <begin position="301"/>
        <end position="319"/>
    </location>
</feature>
<dbReference type="GO" id="GO:0016020">
    <property type="term" value="C:membrane"/>
    <property type="evidence" value="ECO:0007669"/>
    <property type="project" value="InterPro"/>
</dbReference>
<gene>
    <name evidence="2" type="ORF">LOAG_06062</name>
</gene>
<dbReference type="Gene3D" id="1.20.1250.20">
    <property type="entry name" value="MFS general substrate transporter like domains"/>
    <property type="match status" value="1"/>
</dbReference>
<evidence type="ECO:0000256" key="1">
    <source>
        <dbReference type="SAM" id="Phobius"/>
    </source>
</evidence>
<proteinExistence type="predicted"/>
<name>A0A1S0TZG6_LOALO</name>
<dbReference type="RefSeq" id="XP_020302677.1">
    <property type="nucleotide sequence ID" value="XM_020447054.1"/>
</dbReference>
<dbReference type="CTD" id="9943470"/>
<evidence type="ECO:0008006" key="3">
    <source>
        <dbReference type="Google" id="ProtNLM"/>
    </source>
</evidence>
<feature type="transmembrane region" description="Helical" evidence="1">
    <location>
        <begin position="268"/>
        <end position="289"/>
    </location>
</feature>
<dbReference type="AlphaFoldDB" id="A0A1S0TZG6"/>
<protein>
    <recommendedName>
        <fullName evidence="3">Major facilitator superfamily transporter</fullName>
    </recommendedName>
</protein>
<sequence>MYSVLFAQYSIFTQEARIPRLTIPYFDSSSVVIFSSIFLPQAPGDWLQGPYLYVLYDSYGMTKYEIELLFVTGFASSLIFGTFIASAADKYGRRSSCLLYAILYTAACVTKHFANFWILVAGRIFGGIATSIMCSAFESWLVYEHNKHGFNPNLLKTVLSNAALGNSIVAIISGLIAQYSADAFGYVSPFDISLAVLVTMMICVITCWSENYGCEKAILSLQFMDACSVMRNDLRVVCLGLIQSLFEATVYLFVLQWTPTLSDASSDIIPHGYIFASFMVSIMIGSMIFKLLSKYQRPESFMRFVLAVSVLCLATPIIWPDNEMVIYAGFIFFEICVGIFWPAIGFMRGIYIAEATRSTVMNYCRVPLNAIVIIILLQNLSRQTIFQCCMMFVMLATTIQQCLYRTRTDAEKVRPELSVTNVTITKEKSPLSPSANLSCGLSPSSTSIAATPSSGICESGGIVCAPIDGRNAFTSKHAANHIGTN</sequence>
<keyword evidence="1" id="KW-0472">Membrane</keyword>